<evidence type="ECO:0000256" key="1">
    <source>
        <dbReference type="ARBA" id="ARBA00023015"/>
    </source>
</evidence>
<accession>A0ABW2NYT5</accession>
<keyword evidence="1" id="KW-0805">Transcription regulation</keyword>
<dbReference type="InterPro" id="IPR004111">
    <property type="entry name" value="Repressor_TetR_C"/>
</dbReference>
<sequence>MPLPNLLTHGEHMLGALEEHDLTASTMLDLQVLLYGYVQGLAVHLEREAHALAATGLSEDEWMDLHGPAMGSIAAGGGHPAFARLMAAFAEGGYDLDLDAIFELGLRVLLDGLAVFLGQGARRTEVTR</sequence>
<evidence type="ECO:0000256" key="2">
    <source>
        <dbReference type="ARBA" id="ARBA00023163"/>
    </source>
</evidence>
<dbReference type="Proteomes" id="UP001596496">
    <property type="component" value="Unassembled WGS sequence"/>
</dbReference>
<dbReference type="Pfam" id="PF02909">
    <property type="entry name" value="TetR_C_1"/>
    <property type="match status" value="1"/>
</dbReference>
<organism evidence="4 5">
    <name type="scientific">Sphaerisporangium rhizosphaerae</name>
    <dbReference type="NCBI Taxonomy" id="2269375"/>
    <lineage>
        <taxon>Bacteria</taxon>
        <taxon>Bacillati</taxon>
        <taxon>Actinomycetota</taxon>
        <taxon>Actinomycetes</taxon>
        <taxon>Streptosporangiales</taxon>
        <taxon>Streptosporangiaceae</taxon>
        <taxon>Sphaerisporangium</taxon>
    </lineage>
</organism>
<protein>
    <submittedName>
        <fullName evidence="4">TetR/AcrR family transcriptional regulator C-terminal domain-containing protein</fullName>
    </submittedName>
</protein>
<proteinExistence type="predicted"/>
<dbReference type="SUPFAM" id="SSF48498">
    <property type="entry name" value="Tetracyclin repressor-like, C-terminal domain"/>
    <property type="match status" value="1"/>
</dbReference>
<dbReference type="RefSeq" id="WP_380824519.1">
    <property type="nucleotide sequence ID" value="NZ_JBHTCG010000002.1"/>
</dbReference>
<gene>
    <name evidence="4" type="ORF">ACFQSB_04270</name>
</gene>
<comment type="caution">
    <text evidence="4">The sequence shown here is derived from an EMBL/GenBank/DDBJ whole genome shotgun (WGS) entry which is preliminary data.</text>
</comment>
<evidence type="ECO:0000313" key="4">
    <source>
        <dbReference type="EMBL" id="MFC7381412.1"/>
    </source>
</evidence>
<reference evidence="5" key="1">
    <citation type="journal article" date="2019" name="Int. J. Syst. Evol. Microbiol.">
        <title>The Global Catalogue of Microorganisms (GCM) 10K type strain sequencing project: providing services to taxonomists for standard genome sequencing and annotation.</title>
        <authorList>
            <consortium name="The Broad Institute Genomics Platform"/>
            <consortium name="The Broad Institute Genome Sequencing Center for Infectious Disease"/>
            <person name="Wu L."/>
            <person name="Ma J."/>
        </authorList>
    </citation>
    <scope>NUCLEOTIDE SEQUENCE [LARGE SCALE GENOMIC DNA]</scope>
    <source>
        <strain evidence="5">CECT 7649</strain>
    </source>
</reference>
<evidence type="ECO:0000313" key="5">
    <source>
        <dbReference type="Proteomes" id="UP001596496"/>
    </source>
</evidence>
<dbReference type="Gene3D" id="1.10.357.10">
    <property type="entry name" value="Tetracycline Repressor, domain 2"/>
    <property type="match status" value="1"/>
</dbReference>
<keyword evidence="2" id="KW-0804">Transcription</keyword>
<keyword evidence="5" id="KW-1185">Reference proteome</keyword>
<dbReference type="EMBL" id="JBHTCG010000002">
    <property type="protein sequence ID" value="MFC7381412.1"/>
    <property type="molecule type" value="Genomic_DNA"/>
</dbReference>
<dbReference type="InterPro" id="IPR036271">
    <property type="entry name" value="Tet_transcr_reg_TetR-rel_C_sf"/>
</dbReference>
<feature type="domain" description="Tetracycline repressor TetR C-terminal" evidence="3">
    <location>
        <begin position="5"/>
        <end position="115"/>
    </location>
</feature>
<name>A0ABW2NYT5_9ACTN</name>
<evidence type="ECO:0000259" key="3">
    <source>
        <dbReference type="Pfam" id="PF02909"/>
    </source>
</evidence>